<evidence type="ECO:0000256" key="2">
    <source>
        <dbReference type="SAM" id="SignalP"/>
    </source>
</evidence>
<sequence length="360" mass="37712">MKSFTCIVSACLLLCGLAVSSSGAEPPAPPLDMPSPHGQVPDSDAFGPDGPFGQTIASVQALTLSGKDTIYAGSFGNGIFRSSDRGATWTGVGAGVNDPFILSMATGRDGTIYAGTFRGGVFRSKDEGKSWQSINDGLKRLEVKALLVTNDGIYAGTSGGAYRLNAAGDKWTIVTSGLDDVLVHSLVRSTDGTLFAGTSGKGILRYKQNATGWVRMQQGLKDHEGMIENFIRVLAIDREQGIYAGTFDGGVFRSGDGGSSWKAISRALPNDSIRGIVIINEGLIVATGNGIFKTVDKGRQWTPLNKGLTNLSIQVMTGGGTGPLYAGTSSGVFRSDDGQSWMAVNQGLDAGLAPPPFRFR</sequence>
<name>A0A330LHP1_9BACT</name>
<dbReference type="EMBL" id="OUNR01000022">
    <property type="protein sequence ID" value="SPP66760.1"/>
    <property type="molecule type" value="Genomic_DNA"/>
</dbReference>
<dbReference type="Gene3D" id="2.130.10.10">
    <property type="entry name" value="YVTN repeat-like/Quinoprotein amine dehydrogenase"/>
    <property type="match status" value="3"/>
</dbReference>
<evidence type="ECO:0000256" key="1">
    <source>
        <dbReference type="SAM" id="MobiDB-lite"/>
    </source>
</evidence>
<feature type="signal peptide" evidence="2">
    <location>
        <begin position="1"/>
        <end position="24"/>
    </location>
</feature>
<dbReference type="InParanoid" id="A0A330LHP1"/>
<evidence type="ECO:0008006" key="5">
    <source>
        <dbReference type="Google" id="ProtNLM"/>
    </source>
</evidence>
<proteinExistence type="predicted"/>
<dbReference type="OrthoDB" id="9767885at2"/>
<dbReference type="InterPro" id="IPR015943">
    <property type="entry name" value="WD40/YVTN_repeat-like_dom_sf"/>
</dbReference>
<protein>
    <recommendedName>
        <fullName evidence="5">Photosynthesis system II assembly factor Ycf48/Hcf136-like domain-containing protein</fullName>
    </recommendedName>
</protein>
<evidence type="ECO:0000313" key="3">
    <source>
        <dbReference type="EMBL" id="SPP66760.1"/>
    </source>
</evidence>
<evidence type="ECO:0000313" key="4">
    <source>
        <dbReference type="Proteomes" id="UP000248168"/>
    </source>
</evidence>
<dbReference type="SUPFAM" id="SSF110296">
    <property type="entry name" value="Oligoxyloglucan reducing end-specific cellobiohydrolase"/>
    <property type="match status" value="2"/>
</dbReference>
<organism evidence="3 4">
    <name type="scientific">Nitrospira lenta</name>
    <dbReference type="NCBI Taxonomy" id="1436998"/>
    <lineage>
        <taxon>Bacteria</taxon>
        <taxon>Pseudomonadati</taxon>
        <taxon>Nitrospirota</taxon>
        <taxon>Nitrospiria</taxon>
        <taxon>Nitrospirales</taxon>
        <taxon>Nitrospiraceae</taxon>
        <taxon>Nitrospira</taxon>
    </lineage>
</organism>
<dbReference type="PANTHER" id="PTHR43739:SF5">
    <property type="entry name" value="EXO-ALPHA-SIALIDASE"/>
    <property type="match status" value="1"/>
</dbReference>
<reference evidence="4" key="1">
    <citation type="submission" date="2018-04" db="EMBL/GenBank/DDBJ databases">
        <authorList>
            <person name="Lucker S."/>
            <person name="Sakoula D."/>
        </authorList>
    </citation>
    <scope>NUCLEOTIDE SEQUENCE [LARGE SCALE GENOMIC DNA]</scope>
</reference>
<dbReference type="InterPro" id="IPR052025">
    <property type="entry name" value="Xyloglucanase_GH74"/>
</dbReference>
<feature type="chain" id="PRO_5016317087" description="Photosynthesis system II assembly factor Ycf48/Hcf136-like domain-containing protein" evidence="2">
    <location>
        <begin position="25"/>
        <end position="360"/>
    </location>
</feature>
<dbReference type="GO" id="GO:0010411">
    <property type="term" value="P:xyloglucan metabolic process"/>
    <property type="evidence" value="ECO:0007669"/>
    <property type="project" value="TreeGrafter"/>
</dbReference>
<dbReference type="PANTHER" id="PTHR43739">
    <property type="entry name" value="XYLOGLUCANASE (EUROFUNG)"/>
    <property type="match status" value="1"/>
</dbReference>
<keyword evidence="4" id="KW-1185">Reference proteome</keyword>
<feature type="region of interest" description="Disordered" evidence="1">
    <location>
        <begin position="25"/>
        <end position="49"/>
    </location>
</feature>
<dbReference type="RefSeq" id="WP_121990882.1">
    <property type="nucleotide sequence ID" value="NZ_OUNR01000022.1"/>
</dbReference>
<dbReference type="Proteomes" id="UP000248168">
    <property type="component" value="Unassembled WGS sequence"/>
</dbReference>
<gene>
    <name evidence="3" type="ORF">NITLEN_90015</name>
</gene>
<accession>A0A330LHP1</accession>
<dbReference type="CDD" id="cd15482">
    <property type="entry name" value="Sialidase_non-viral"/>
    <property type="match status" value="1"/>
</dbReference>
<dbReference type="AlphaFoldDB" id="A0A330LHP1"/>
<keyword evidence="2" id="KW-0732">Signal</keyword>